<feature type="transmembrane region" description="Helical" evidence="1">
    <location>
        <begin position="38"/>
        <end position="59"/>
    </location>
</feature>
<keyword evidence="3" id="KW-1185">Reference proteome</keyword>
<sequence>MIEALFNFLVEVLLYGKGYAALRLLSLGRIKPSTWNDSMVSVVGLLVTLAWCVPLLFWLGGDL</sequence>
<organism evidence="2 3">
    <name type="scientific">Pseudomonas xionganensis</name>
    <dbReference type="NCBI Taxonomy" id="2654845"/>
    <lineage>
        <taxon>Bacteria</taxon>
        <taxon>Pseudomonadati</taxon>
        <taxon>Pseudomonadota</taxon>
        <taxon>Gammaproteobacteria</taxon>
        <taxon>Pseudomonadales</taxon>
        <taxon>Pseudomonadaceae</taxon>
        <taxon>Pseudomonas</taxon>
    </lineage>
</organism>
<dbReference type="Proteomes" id="UP000429555">
    <property type="component" value="Unassembled WGS sequence"/>
</dbReference>
<evidence type="ECO:0000313" key="2">
    <source>
        <dbReference type="EMBL" id="MVW74731.1"/>
    </source>
</evidence>
<proteinExistence type="predicted"/>
<dbReference type="EMBL" id="WKJZ01000001">
    <property type="protein sequence ID" value="MVW74731.1"/>
    <property type="molecule type" value="Genomic_DNA"/>
</dbReference>
<protein>
    <submittedName>
        <fullName evidence="2">Uncharacterized protein</fullName>
    </submittedName>
</protein>
<keyword evidence="1" id="KW-0472">Membrane</keyword>
<name>A0A6I4KSQ9_9PSED</name>
<keyword evidence="1" id="KW-1133">Transmembrane helix</keyword>
<feature type="transmembrane region" description="Helical" evidence="1">
    <location>
        <begin position="6"/>
        <end position="26"/>
    </location>
</feature>
<reference evidence="2 3" key="1">
    <citation type="submission" date="2019-11" db="EMBL/GenBank/DDBJ databases">
        <title>Pseudomonas flavidum sp. nov., isolated from Baiyang Lake.</title>
        <authorList>
            <person name="Zhao Y."/>
        </authorList>
    </citation>
    <scope>NUCLEOTIDE SEQUENCE [LARGE SCALE GENOMIC DNA]</scope>
    <source>
        <strain evidence="3">R-22-3 w-18</strain>
    </source>
</reference>
<dbReference type="RefSeq" id="WP_160343665.1">
    <property type="nucleotide sequence ID" value="NZ_WKJZ01000001.1"/>
</dbReference>
<evidence type="ECO:0000256" key="1">
    <source>
        <dbReference type="SAM" id="Phobius"/>
    </source>
</evidence>
<evidence type="ECO:0000313" key="3">
    <source>
        <dbReference type="Proteomes" id="UP000429555"/>
    </source>
</evidence>
<gene>
    <name evidence="2" type="ORF">GJV18_05320</name>
</gene>
<accession>A0A6I4KSQ9</accession>
<comment type="caution">
    <text evidence="2">The sequence shown here is derived from an EMBL/GenBank/DDBJ whole genome shotgun (WGS) entry which is preliminary data.</text>
</comment>
<keyword evidence="1" id="KW-0812">Transmembrane</keyword>
<dbReference type="AlphaFoldDB" id="A0A6I4KSQ9"/>